<evidence type="ECO:0000313" key="2">
    <source>
        <dbReference type="Proteomes" id="UP000268329"/>
    </source>
</evidence>
<protein>
    <submittedName>
        <fullName evidence="1">Uncharacterized protein</fullName>
    </submittedName>
</protein>
<dbReference type="EMBL" id="CP033073">
    <property type="protein sequence ID" value="AYN43548.1"/>
    <property type="molecule type" value="Genomic_DNA"/>
</dbReference>
<accession>A0A3G2JM82</accession>
<dbReference type="OrthoDB" id="4251048at2"/>
<dbReference type="KEGG" id="sdd:D9753_08030"/>
<dbReference type="Pfam" id="PF19711">
    <property type="entry name" value="DUF6207"/>
    <property type="match status" value="1"/>
</dbReference>
<name>A0A3G2JM82_9ACTN</name>
<evidence type="ECO:0000313" key="1">
    <source>
        <dbReference type="EMBL" id="AYN43548.1"/>
    </source>
</evidence>
<dbReference type="AlphaFoldDB" id="A0A3G2JM82"/>
<dbReference type="Proteomes" id="UP000268329">
    <property type="component" value="Chromosome"/>
</dbReference>
<gene>
    <name evidence="1" type="ORF">D9753_08030</name>
</gene>
<dbReference type="InterPro" id="IPR045775">
    <property type="entry name" value="DUF6207"/>
</dbReference>
<reference evidence="1 2" key="1">
    <citation type="submission" date="2018-10" db="EMBL/GenBank/DDBJ databases">
        <title>The genome of Streptomyces dangxiongensis Z022.</title>
        <authorList>
            <person name="Zhang B."/>
        </authorList>
    </citation>
    <scope>NUCLEOTIDE SEQUENCE [LARGE SCALE GENOMIC DNA]</scope>
    <source>
        <strain evidence="1 2">Z022</strain>
    </source>
</reference>
<keyword evidence="2" id="KW-1185">Reference proteome</keyword>
<sequence length="78" mass="8517">MPSVEPFSEVHVSRPGLIVVDVAANDEETALAFQQAVAARWATAVADRITREPGQPGVRLRCYVDLRQALDAQTPETQ</sequence>
<proteinExistence type="predicted"/>
<organism evidence="1 2">
    <name type="scientific">Streptomyces dangxiongensis</name>
    <dbReference type="NCBI Taxonomy" id="1442032"/>
    <lineage>
        <taxon>Bacteria</taxon>
        <taxon>Bacillati</taxon>
        <taxon>Actinomycetota</taxon>
        <taxon>Actinomycetes</taxon>
        <taxon>Kitasatosporales</taxon>
        <taxon>Streptomycetaceae</taxon>
        <taxon>Streptomyces</taxon>
    </lineage>
</organism>